<proteinExistence type="inferred from homology"/>
<keyword evidence="3" id="KW-1185">Reference proteome</keyword>
<dbReference type="SUPFAM" id="SSF53383">
    <property type="entry name" value="PLP-dependent transferases"/>
    <property type="match status" value="1"/>
</dbReference>
<reference evidence="2" key="1">
    <citation type="submission" date="2007-06" db="EMBL/GenBank/DDBJ databases">
        <title>Complete sequence of Methanococcus aeolicus Nankai-3.</title>
        <authorList>
            <consortium name="US DOE Joint Genome Institute"/>
            <person name="Copeland A."/>
            <person name="Lucas S."/>
            <person name="Lapidus A."/>
            <person name="Barry K."/>
            <person name="Glavina del Rio T."/>
            <person name="Dalin E."/>
            <person name="Tice H."/>
            <person name="Pitluck S."/>
            <person name="Chain P."/>
            <person name="Malfatti S."/>
            <person name="Shin M."/>
            <person name="Vergez L."/>
            <person name="Schmutz J."/>
            <person name="Larimer F."/>
            <person name="Land M."/>
            <person name="Hauser L."/>
            <person name="Kyrpides N."/>
            <person name="Lykidis A."/>
            <person name="Sieprawska-Lupa M."/>
            <person name="Whitman W.B."/>
            <person name="Richardson P."/>
        </authorList>
    </citation>
    <scope>NUCLEOTIDE SEQUENCE [LARGE SCALE GENOMIC DNA]</scope>
    <source>
        <strain evidence="2">Nankai-3</strain>
    </source>
</reference>
<keyword evidence="2" id="KW-0032">Aminotransferase</keyword>
<dbReference type="OrthoDB" id="10355at2157"/>
<gene>
    <name evidence="2" type="ordered locus">Maeo_0427</name>
</gene>
<organism evidence="2 3">
    <name type="scientific">Methanococcus aeolicus (strain ATCC BAA-1280 / DSM 17508 / OCM 812 / Nankai-3)</name>
    <dbReference type="NCBI Taxonomy" id="419665"/>
    <lineage>
        <taxon>Archaea</taxon>
        <taxon>Methanobacteriati</taxon>
        <taxon>Methanobacteriota</taxon>
        <taxon>Methanomada group</taxon>
        <taxon>Methanococci</taxon>
        <taxon>Methanococcales</taxon>
        <taxon>Methanococcaceae</taxon>
        <taxon>Methanococcus</taxon>
    </lineage>
</organism>
<dbReference type="HOGENOM" id="CLU_033332_7_2_2"/>
<dbReference type="CDD" id="cd00616">
    <property type="entry name" value="AHBA_syn"/>
    <property type="match status" value="1"/>
</dbReference>
<dbReference type="GO" id="GO:0000271">
    <property type="term" value="P:polysaccharide biosynthetic process"/>
    <property type="evidence" value="ECO:0007669"/>
    <property type="project" value="TreeGrafter"/>
</dbReference>
<dbReference type="Proteomes" id="UP000001106">
    <property type="component" value="Chromosome"/>
</dbReference>
<dbReference type="GO" id="GO:0047310">
    <property type="term" value="F:glutamine-scyllo-inositol transaminase activity"/>
    <property type="evidence" value="ECO:0007669"/>
    <property type="project" value="UniProtKB-EC"/>
</dbReference>
<evidence type="ECO:0000313" key="3">
    <source>
        <dbReference type="Proteomes" id="UP000001106"/>
    </source>
</evidence>
<dbReference type="InterPro" id="IPR015421">
    <property type="entry name" value="PyrdxlP-dep_Trfase_major"/>
</dbReference>
<dbReference type="Gene3D" id="3.40.640.10">
    <property type="entry name" value="Type I PLP-dependent aspartate aminotransferase-like (Major domain)"/>
    <property type="match status" value="1"/>
</dbReference>
<dbReference type="GO" id="GO:0030170">
    <property type="term" value="F:pyridoxal phosphate binding"/>
    <property type="evidence" value="ECO:0007669"/>
    <property type="project" value="TreeGrafter"/>
</dbReference>
<dbReference type="EC" id="2.6.1.50" evidence="2"/>
<dbReference type="KEGG" id="mae:Maeo_0427"/>
<sequence>MKIPLFKIYWDNEDIKSVEKIIKSGMFWSSGNEIEELENKISEYIGSKYCVTFNSGGSALHALMKSYGFKEGDEIIVPSFTFIATAMAPLYVGAKPIFADIEEETLGLNPDDVLEKITNKTKAILPIHYGGVPCKIKELKEIADDYDLVLIEDAAEAFGAKIDDKNVGTFGDSAIFSFCQNKIFTTGEGGCITTNNKELYEKLKLIVSYGRISEGNYFVGQSKTDYVDIGYNWRLSTILASLGISQLNKVDKLIELRRKNAEYLNTELSKIKDVNIMPVPNNYFAVYQLYSIILNNEYIRNELMNYLKEKNISTKIYFEPCHEYTVFKKFVNNINLPTTQQISSKILTLPIYPNMTKNELNYIIDTIKEFFEGR</sequence>
<evidence type="ECO:0000313" key="2">
    <source>
        <dbReference type="EMBL" id="ABR56013.1"/>
    </source>
</evidence>
<dbReference type="InterPro" id="IPR015422">
    <property type="entry name" value="PyrdxlP-dep_Trfase_small"/>
</dbReference>
<dbReference type="STRING" id="419665.Maeo_0427"/>
<dbReference type="EMBL" id="CP000743">
    <property type="protein sequence ID" value="ABR56013.1"/>
    <property type="molecule type" value="Genomic_DNA"/>
</dbReference>
<comment type="similarity">
    <text evidence="1">Belongs to the DegT/DnrJ/EryC1 family.</text>
</comment>
<dbReference type="GeneID" id="5326668"/>
<dbReference type="AlphaFoldDB" id="A6UU41"/>
<dbReference type="Gene3D" id="3.90.1150.10">
    <property type="entry name" value="Aspartate Aminotransferase, domain 1"/>
    <property type="match status" value="1"/>
</dbReference>
<accession>A6UU41</accession>
<dbReference type="PIRSF" id="PIRSF000390">
    <property type="entry name" value="PLP_StrS"/>
    <property type="match status" value="1"/>
</dbReference>
<dbReference type="RefSeq" id="WP_011973145.1">
    <property type="nucleotide sequence ID" value="NC_009635.1"/>
</dbReference>
<dbReference type="PANTHER" id="PTHR30244">
    <property type="entry name" value="TRANSAMINASE"/>
    <property type="match status" value="1"/>
</dbReference>
<evidence type="ECO:0000256" key="1">
    <source>
        <dbReference type="RuleBase" id="RU004508"/>
    </source>
</evidence>
<name>A6UU41_META3</name>
<dbReference type="Pfam" id="PF01041">
    <property type="entry name" value="DegT_DnrJ_EryC1"/>
    <property type="match status" value="1"/>
</dbReference>
<dbReference type="eggNOG" id="arCOG00118">
    <property type="taxonomic scope" value="Archaea"/>
</dbReference>
<keyword evidence="1" id="KW-0663">Pyridoxal phosphate</keyword>
<dbReference type="InterPro" id="IPR015424">
    <property type="entry name" value="PyrdxlP-dep_Trfase"/>
</dbReference>
<protein>
    <submittedName>
        <fullName evidence="2">Glutamine--scyllo-inositol transaminase</fullName>
        <ecNumber evidence="2">2.6.1.50</ecNumber>
    </submittedName>
</protein>
<dbReference type="PANTHER" id="PTHR30244:SF34">
    <property type="entry name" value="DTDP-4-AMINO-4,6-DIDEOXYGALACTOSE TRANSAMINASE"/>
    <property type="match status" value="1"/>
</dbReference>
<keyword evidence="2" id="KW-0808">Transferase</keyword>
<dbReference type="InterPro" id="IPR000653">
    <property type="entry name" value="DegT/StrS_aminotransferase"/>
</dbReference>